<dbReference type="InterPro" id="IPR036909">
    <property type="entry name" value="Cyt_c-like_dom_sf"/>
</dbReference>
<sequence length="284" mass="31598">MNNLLLQINNATSERGWGSGNIHQDVLLISLLIVVLTVLIAAIVLNKAFKTIVHVMMPEIEAAAKAATKAKQKEKRAHLKQWWNNVMGLRPLSEEEDLVIDHAYDDIRELDNPTPAWFMGLFYATMVFGVVYLSVYHVFGWGMNQDDEYKKEMRVAEQERKAYLASQVDNVDENSVEVDKSPEVIAEGKAIFDQNCIACHGAVGEGGIGPNLTDNYWLHGASIKDVFKTIKRGVPDKGMIAWEQQLSPSKIAQVANYILSLQGTNPPNAKAPQGDLNEQHQSAN</sequence>
<dbReference type="SUPFAM" id="SSF46626">
    <property type="entry name" value="Cytochrome c"/>
    <property type="match status" value="1"/>
</dbReference>
<feature type="region of interest" description="Disordered" evidence="5">
    <location>
        <begin position="263"/>
        <end position="284"/>
    </location>
</feature>
<keyword evidence="6" id="KW-0472">Membrane</keyword>
<dbReference type="AlphaFoldDB" id="F4C477"/>
<keyword evidence="1 4" id="KW-0349">Heme</keyword>
<dbReference type="Gene3D" id="1.10.760.10">
    <property type="entry name" value="Cytochrome c-like domain"/>
    <property type="match status" value="1"/>
</dbReference>
<dbReference type="eggNOG" id="COG2010">
    <property type="taxonomic scope" value="Bacteria"/>
</dbReference>
<dbReference type="STRING" id="743722.Sph21_3529"/>
<dbReference type="GO" id="GO:0020037">
    <property type="term" value="F:heme binding"/>
    <property type="evidence" value="ECO:0007669"/>
    <property type="project" value="InterPro"/>
</dbReference>
<name>F4C477_SPHS2</name>
<evidence type="ECO:0000256" key="6">
    <source>
        <dbReference type="SAM" id="Phobius"/>
    </source>
</evidence>
<dbReference type="HOGENOM" id="CLU_061347_0_0_10"/>
<dbReference type="KEGG" id="shg:Sph21_3529"/>
<dbReference type="InterPro" id="IPR032858">
    <property type="entry name" value="CcoP_N"/>
</dbReference>
<feature type="transmembrane region" description="Helical" evidence="6">
    <location>
        <begin position="26"/>
        <end position="46"/>
    </location>
</feature>
<evidence type="ECO:0000256" key="4">
    <source>
        <dbReference type="PROSITE-ProRule" id="PRU00433"/>
    </source>
</evidence>
<feature type="domain" description="Cytochrome c" evidence="7">
    <location>
        <begin position="183"/>
        <end position="262"/>
    </location>
</feature>
<evidence type="ECO:0000256" key="1">
    <source>
        <dbReference type="ARBA" id="ARBA00022617"/>
    </source>
</evidence>
<dbReference type="EMBL" id="CP002584">
    <property type="protein sequence ID" value="ADZ80067.1"/>
    <property type="molecule type" value="Genomic_DNA"/>
</dbReference>
<feature type="transmembrane region" description="Helical" evidence="6">
    <location>
        <begin position="116"/>
        <end position="139"/>
    </location>
</feature>
<evidence type="ECO:0000256" key="2">
    <source>
        <dbReference type="ARBA" id="ARBA00022723"/>
    </source>
</evidence>
<reference evidence="8" key="1">
    <citation type="submission" date="2011-03" db="EMBL/GenBank/DDBJ databases">
        <title>Complete sequence of Sphingobacterium sp. 21.</title>
        <authorList>
            <consortium name="US DOE Joint Genome Institute"/>
            <person name="Lucas S."/>
            <person name="Copeland A."/>
            <person name="Lapidus A."/>
            <person name="Cheng J.-F."/>
            <person name="Goodwin L."/>
            <person name="Pitluck S."/>
            <person name="Davenport K."/>
            <person name="Detter J.C."/>
            <person name="Han C."/>
            <person name="Tapia R."/>
            <person name="Land M."/>
            <person name="Hauser L."/>
            <person name="Kyrpides N."/>
            <person name="Ivanova N."/>
            <person name="Ovchinnikova G."/>
            <person name="Pagani I."/>
            <person name="Siebers A.K."/>
            <person name="Allgaier M."/>
            <person name="Thelen M.P."/>
            <person name="Hugenholtz P."/>
            <person name="Woyke T."/>
        </authorList>
    </citation>
    <scope>NUCLEOTIDE SEQUENCE</scope>
    <source>
        <strain evidence="8">21</strain>
    </source>
</reference>
<dbReference type="PATRIC" id="fig|743722.3.peg.3768"/>
<dbReference type="Gene3D" id="6.10.280.130">
    <property type="match status" value="1"/>
</dbReference>
<dbReference type="PANTHER" id="PTHR33751">
    <property type="entry name" value="CBB3-TYPE CYTOCHROME C OXIDASE SUBUNIT FIXP"/>
    <property type="match status" value="1"/>
</dbReference>
<evidence type="ECO:0000256" key="5">
    <source>
        <dbReference type="SAM" id="MobiDB-lite"/>
    </source>
</evidence>
<dbReference type="PROSITE" id="PS51007">
    <property type="entry name" value="CYTC"/>
    <property type="match status" value="1"/>
</dbReference>
<organism evidence="8">
    <name type="scientific">Sphingobacterium sp. (strain 21)</name>
    <dbReference type="NCBI Taxonomy" id="743722"/>
    <lineage>
        <taxon>Bacteria</taxon>
        <taxon>Pseudomonadati</taxon>
        <taxon>Bacteroidota</taxon>
        <taxon>Sphingobacteriia</taxon>
        <taxon>Sphingobacteriales</taxon>
        <taxon>Sphingobacteriaceae</taxon>
        <taxon>Sphingobacterium</taxon>
    </lineage>
</organism>
<keyword evidence="6" id="KW-0812">Transmembrane</keyword>
<dbReference type="Pfam" id="PF14715">
    <property type="entry name" value="FixP_N"/>
    <property type="match status" value="1"/>
</dbReference>
<dbReference type="InterPro" id="IPR009056">
    <property type="entry name" value="Cyt_c-like_dom"/>
</dbReference>
<evidence type="ECO:0000313" key="8">
    <source>
        <dbReference type="EMBL" id="ADZ80067.1"/>
    </source>
</evidence>
<keyword evidence="3 4" id="KW-0408">Iron</keyword>
<gene>
    <name evidence="8" type="ordered locus">Sph21_3529</name>
</gene>
<accession>F4C477</accession>
<keyword evidence="6" id="KW-1133">Transmembrane helix</keyword>
<dbReference type="Pfam" id="PF13442">
    <property type="entry name" value="Cytochrome_CBB3"/>
    <property type="match status" value="1"/>
</dbReference>
<dbReference type="GO" id="GO:0009055">
    <property type="term" value="F:electron transfer activity"/>
    <property type="evidence" value="ECO:0007669"/>
    <property type="project" value="InterPro"/>
</dbReference>
<dbReference type="OrthoDB" id="9811281at2"/>
<dbReference type="PANTHER" id="PTHR33751:SF1">
    <property type="entry name" value="CBB3-TYPE CYTOCHROME C OXIDASE SUBUNIT FIXP"/>
    <property type="match status" value="1"/>
</dbReference>
<dbReference type="InterPro" id="IPR050597">
    <property type="entry name" value="Cytochrome_c_Oxidase_Subunit"/>
</dbReference>
<keyword evidence="2 4" id="KW-0479">Metal-binding</keyword>
<dbReference type="InterPro" id="IPR038414">
    <property type="entry name" value="CcoP_N_sf"/>
</dbReference>
<protein>
    <submittedName>
        <fullName evidence="8">Cytochrome c class I</fullName>
    </submittedName>
</protein>
<dbReference type="GO" id="GO:0046872">
    <property type="term" value="F:metal ion binding"/>
    <property type="evidence" value="ECO:0007669"/>
    <property type="project" value="UniProtKB-KW"/>
</dbReference>
<evidence type="ECO:0000259" key="7">
    <source>
        <dbReference type="PROSITE" id="PS51007"/>
    </source>
</evidence>
<evidence type="ECO:0000256" key="3">
    <source>
        <dbReference type="ARBA" id="ARBA00023004"/>
    </source>
</evidence>
<proteinExistence type="predicted"/>